<dbReference type="AlphaFoldDB" id="A0A841C286"/>
<dbReference type="SUPFAM" id="SSF46785">
    <property type="entry name" value="Winged helix' DNA-binding domain"/>
    <property type="match status" value="1"/>
</dbReference>
<keyword evidence="6" id="KW-1185">Reference proteome</keyword>
<evidence type="ECO:0000313" key="6">
    <source>
        <dbReference type="Proteomes" id="UP000587527"/>
    </source>
</evidence>
<dbReference type="Gene3D" id="1.10.10.10">
    <property type="entry name" value="Winged helix-like DNA-binding domain superfamily/Winged helix DNA-binding domain"/>
    <property type="match status" value="1"/>
</dbReference>
<accession>A0A841C286</accession>
<sequence length="227" mass="24287">MPLRSPSRRTLVPQVVEELRTQVCSGEWPVGSRIPTEPELVEALGVGRNTVREAVNALVHAGLLERRQGSGTYVMAIRELDGAVSRRLAEGEIDEAVEVRRAFEVEGARLAAGRRTPGDLELLDAALAAREAAWRKGRVAAFIEADVAFHVAVVAAAHNGMLSDLYASFGTALRASLAETIGGELTQDRYVDHSALVEAIRSGDSTRAAAAAGAFLEHVPMSDRPEV</sequence>
<dbReference type="Pfam" id="PF00392">
    <property type="entry name" value="GntR"/>
    <property type="match status" value="1"/>
</dbReference>
<dbReference type="SUPFAM" id="SSF48008">
    <property type="entry name" value="GntR ligand-binding domain-like"/>
    <property type="match status" value="1"/>
</dbReference>
<dbReference type="RefSeq" id="WP_184845806.1">
    <property type="nucleotide sequence ID" value="NZ_JACHMN010000003.1"/>
</dbReference>
<dbReference type="Pfam" id="PF07729">
    <property type="entry name" value="FCD"/>
    <property type="match status" value="1"/>
</dbReference>
<keyword evidence="1" id="KW-0805">Transcription regulation</keyword>
<dbReference type="CDD" id="cd07377">
    <property type="entry name" value="WHTH_GntR"/>
    <property type="match status" value="1"/>
</dbReference>
<dbReference type="InterPro" id="IPR011711">
    <property type="entry name" value="GntR_C"/>
</dbReference>
<evidence type="ECO:0000313" key="5">
    <source>
        <dbReference type="EMBL" id="MBB5874035.1"/>
    </source>
</evidence>
<organism evidence="5 6">
    <name type="scientific">Allocatelliglobosispora scoriae</name>
    <dbReference type="NCBI Taxonomy" id="643052"/>
    <lineage>
        <taxon>Bacteria</taxon>
        <taxon>Bacillati</taxon>
        <taxon>Actinomycetota</taxon>
        <taxon>Actinomycetes</taxon>
        <taxon>Micromonosporales</taxon>
        <taxon>Micromonosporaceae</taxon>
        <taxon>Allocatelliglobosispora</taxon>
    </lineage>
</organism>
<proteinExistence type="predicted"/>
<dbReference type="PANTHER" id="PTHR43537">
    <property type="entry name" value="TRANSCRIPTIONAL REGULATOR, GNTR FAMILY"/>
    <property type="match status" value="1"/>
</dbReference>
<keyword evidence="2 5" id="KW-0238">DNA-binding</keyword>
<evidence type="ECO:0000256" key="1">
    <source>
        <dbReference type="ARBA" id="ARBA00023015"/>
    </source>
</evidence>
<feature type="domain" description="HTH gntR-type" evidence="4">
    <location>
        <begin position="9"/>
        <end position="77"/>
    </location>
</feature>
<reference evidence="5 6" key="1">
    <citation type="submission" date="2020-08" db="EMBL/GenBank/DDBJ databases">
        <title>Sequencing the genomes of 1000 actinobacteria strains.</title>
        <authorList>
            <person name="Klenk H.-P."/>
        </authorList>
    </citation>
    <scope>NUCLEOTIDE SEQUENCE [LARGE SCALE GENOMIC DNA]</scope>
    <source>
        <strain evidence="5 6">DSM 45362</strain>
    </source>
</reference>
<dbReference type="GO" id="GO:0003700">
    <property type="term" value="F:DNA-binding transcription factor activity"/>
    <property type="evidence" value="ECO:0007669"/>
    <property type="project" value="InterPro"/>
</dbReference>
<gene>
    <name evidence="5" type="ORF">F4553_007469</name>
</gene>
<evidence type="ECO:0000256" key="2">
    <source>
        <dbReference type="ARBA" id="ARBA00023125"/>
    </source>
</evidence>
<dbReference type="InterPro" id="IPR000524">
    <property type="entry name" value="Tscrpt_reg_HTH_GntR"/>
</dbReference>
<dbReference type="PROSITE" id="PS50949">
    <property type="entry name" value="HTH_GNTR"/>
    <property type="match status" value="1"/>
</dbReference>
<dbReference type="SMART" id="SM00345">
    <property type="entry name" value="HTH_GNTR"/>
    <property type="match status" value="1"/>
</dbReference>
<protein>
    <submittedName>
        <fullName evidence="5">DNA-binding FadR family transcriptional regulator</fullName>
    </submittedName>
</protein>
<dbReference type="InterPro" id="IPR008920">
    <property type="entry name" value="TF_FadR/GntR_C"/>
</dbReference>
<dbReference type="GO" id="GO:0003677">
    <property type="term" value="F:DNA binding"/>
    <property type="evidence" value="ECO:0007669"/>
    <property type="project" value="UniProtKB-KW"/>
</dbReference>
<dbReference type="InterPro" id="IPR036390">
    <property type="entry name" value="WH_DNA-bd_sf"/>
</dbReference>
<comment type="caution">
    <text evidence="5">The sequence shown here is derived from an EMBL/GenBank/DDBJ whole genome shotgun (WGS) entry which is preliminary data.</text>
</comment>
<dbReference type="Proteomes" id="UP000587527">
    <property type="component" value="Unassembled WGS sequence"/>
</dbReference>
<dbReference type="Gene3D" id="1.20.120.530">
    <property type="entry name" value="GntR ligand-binding domain-like"/>
    <property type="match status" value="1"/>
</dbReference>
<keyword evidence="3" id="KW-0804">Transcription</keyword>
<dbReference type="EMBL" id="JACHMN010000003">
    <property type="protein sequence ID" value="MBB5874035.1"/>
    <property type="molecule type" value="Genomic_DNA"/>
</dbReference>
<dbReference type="PANTHER" id="PTHR43537:SF47">
    <property type="entry name" value="REGULATORY PROTEIN GNTR HTH"/>
    <property type="match status" value="1"/>
</dbReference>
<evidence type="ECO:0000256" key="3">
    <source>
        <dbReference type="ARBA" id="ARBA00023163"/>
    </source>
</evidence>
<dbReference type="InterPro" id="IPR036388">
    <property type="entry name" value="WH-like_DNA-bd_sf"/>
</dbReference>
<name>A0A841C286_9ACTN</name>
<dbReference type="SMART" id="SM00895">
    <property type="entry name" value="FCD"/>
    <property type="match status" value="1"/>
</dbReference>
<dbReference type="PRINTS" id="PR00035">
    <property type="entry name" value="HTHGNTR"/>
</dbReference>
<evidence type="ECO:0000259" key="4">
    <source>
        <dbReference type="PROSITE" id="PS50949"/>
    </source>
</evidence>